<feature type="transmembrane region" description="Helical" evidence="1">
    <location>
        <begin position="137"/>
        <end position="161"/>
    </location>
</feature>
<feature type="transmembrane region" description="Helical" evidence="1">
    <location>
        <begin position="7"/>
        <end position="27"/>
    </location>
</feature>
<dbReference type="EMBL" id="FPHM01000304">
    <property type="protein sequence ID" value="SFV71750.1"/>
    <property type="molecule type" value="Genomic_DNA"/>
</dbReference>
<sequence>MKFIKRHLSLIFPLVAILLGLEFFIVFDRTTDTYEKSLSSDYSILVVARDEMSIDDFKNLNRHILGVKELAKPKVLESIYIGDNKSLNKAIPNFYEVKLDNLLGIKELDKVKKNLSASKSIKRIETFHSTYKSQYELFTFIKFSFGTFIFFMGIIGFFLIVKQMEVWNFMHAQRMKVMEIFGASLFLRSKVLINMAILDAFISAVLTSTMFVSLQKMWISDTQMEILKEHVSDVFLFSDFFILLFASIVVVLIAVFLVVINVKEE</sequence>
<reference evidence="2" key="1">
    <citation type="submission" date="2016-10" db="EMBL/GenBank/DDBJ databases">
        <authorList>
            <person name="de Groot N.N."/>
        </authorList>
    </citation>
    <scope>NUCLEOTIDE SEQUENCE</scope>
</reference>
<feature type="transmembrane region" description="Helical" evidence="1">
    <location>
        <begin position="234"/>
        <end position="260"/>
    </location>
</feature>
<dbReference type="GO" id="GO:0051301">
    <property type="term" value="P:cell division"/>
    <property type="evidence" value="ECO:0007669"/>
    <property type="project" value="UniProtKB-KW"/>
</dbReference>
<accession>A0A1W1D0W0</accession>
<evidence type="ECO:0000313" key="2">
    <source>
        <dbReference type="EMBL" id="SFV71750.1"/>
    </source>
</evidence>
<keyword evidence="1" id="KW-0812">Transmembrane</keyword>
<keyword evidence="2" id="KW-0132">Cell division</keyword>
<keyword evidence="2" id="KW-0131">Cell cycle</keyword>
<feature type="transmembrane region" description="Helical" evidence="1">
    <location>
        <begin position="191"/>
        <end position="214"/>
    </location>
</feature>
<protein>
    <submittedName>
        <fullName evidence="2">Cell division protein FtsX</fullName>
    </submittedName>
</protein>
<keyword evidence="1" id="KW-0472">Membrane</keyword>
<dbReference type="AlphaFoldDB" id="A0A1W1D0W0"/>
<keyword evidence="1" id="KW-1133">Transmembrane helix</keyword>
<evidence type="ECO:0000256" key="1">
    <source>
        <dbReference type="SAM" id="Phobius"/>
    </source>
</evidence>
<organism evidence="2">
    <name type="scientific">hydrothermal vent metagenome</name>
    <dbReference type="NCBI Taxonomy" id="652676"/>
    <lineage>
        <taxon>unclassified sequences</taxon>
        <taxon>metagenomes</taxon>
        <taxon>ecological metagenomes</taxon>
    </lineage>
</organism>
<name>A0A1W1D0W0_9ZZZZ</name>
<proteinExistence type="predicted"/>
<gene>
    <name evidence="2" type="ORF">MNB_SV-13-2022</name>
</gene>